<proteinExistence type="predicted"/>
<evidence type="ECO:0000313" key="3">
    <source>
        <dbReference type="Proteomes" id="UP000239549"/>
    </source>
</evidence>
<keyword evidence="3" id="KW-1185">Reference proteome</keyword>
<feature type="coiled-coil region" evidence="1">
    <location>
        <begin position="42"/>
        <end position="102"/>
    </location>
</feature>
<keyword evidence="1" id="KW-0175">Coiled coil</keyword>
<evidence type="ECO:0000313" key="2">
    <source>
        <dbReference type="EMBL" id="GBF32254.1"/>
    </source>
</evidence>
<dbReference type="OrthoDB" id="2862045at2"/>
<dbReference type="EMBL" id="BFAV01000019">
    <property type="protein sequence ID" value="GBF32254.1"/>
    <property type="molecule type" value="Genomic_DNA"/>
</dbReference>
<name>A0A2L2X8K1_9FIRM</name>
<gene>
    <name evidence="2" type="ORF">DCCM_0447</name>
</gene>
<accession>A0A2L2X8K1</accession>
<protein>
    <submittedName>
        <fullName evidence="2">Uncharacterized protein</fullName>
    </submittedName>
</protein>
<reference evidence="3" key="1">
    <citation type="submission" date="2018-02" db="EMBL/GenBank/DDBJ databases">
        <title>Genome sequence of Desulfocucumis palustris strain NAW-5.</title>
        <authorList>
            <person name="Watanabe M."/>
            <person name="Kojima H."/>
            <person name="Fukui M."/>
        </authorList>
    </citation>
    <scope>NUCLEOTIDE SEQUENCE [LARGE SCALE GENOMIC DNA]</scope>
    <source>
        <strain evidence="3">NAW-5</strain>
    </source>
</reference>
<evidence type="ECO:0000256" key="1">
    <source>
        <dbReference type="SAM" id="Coils"/>
    </source>
</evidence>
<sequence>MEFTAEQQAHIDQILADTKAKWIKDELEPIQAQVEQYKPKEKSDTEKALEQKEQELWNKEKSLILKEHNLHEFADFFNANDTEQLNKDIEKLNKVLDAKKLNSSYIPDSHKQTDAYTQAEKNKDTIGMIDTKLSKIFK</sequence>
<dbReference type="RefSeq" id="WP_104370807.1">
    <property type="nucleotide sequence ID" value="NZ_BFAV01000019.1"/>
</dbReference>
<organism evidence="2 3">
    <name type="scientific">Desulfocucumis palustris</name>
    <dbReference type="NCBI Taxonomy" id="1898651"/>
    <lineage>
        <taxon>Bacteria</taxon>
        <taxon>Bacillati</taxon>
        <taxon>Bacillota</taxon>
        <taxon>Clostridia</taxon>
        <taxon>Eubacteriales</taxon>
        <taxon>Desulfocucumaceae</taxon>
        <taxon>Desulfocucumis</taxon>
    </lineage>
</organism>
<dbReference type="Proteomes" id="UP000239549">
    <property type="component" value="Unassembled WGS sequence"/>
</dbReference>
<dbReference type="AlphaFoldDB" id="A0A2L2X8K1"/>
<comment type="caution">
    <text evidence="2">The sequence shown here is derived from an EMBL/GenBank/DDBJ whole genome shotgun (WGS) entry which is preliminary data.</text>
</comment>